<keyword evidence="3" id="KW-1185">Reference proteome</keyword>
<evidence type="ECO:0000313" key="3">
    <source>
        <dbReference type="Proteomes" id="UP000822688"/>
    </source>
</evidence>
<comment type="caution">
    <text evidence="2">The sequence shown here is derived from an EMBL/GenBank/DDBJ whole genome shotgun (WGS) entry which is preliminary data.</text>
</comment>
<gene>
    <name evidence="2" type="ORF">KC19_VG020900</name>
</gene>
<organism evidence="2 3">
    <name type="scientific">Ceratodon purpureus</name>
    <name type="common">Fire moss</name>
    <name type="synonym">Dicranum purpureum</name>
    <dbReference type="NCBI Taxonomy" id="3225"/>
    <lineage>
        <taxon>Eukaryota</taxon>
        <taxon>Viridiplantae</taxon>
        <taxon>Streptophyta</taxon>
        <taxon>Embryophyta</taxon>
        <taxon>Bryophyta</taxon>
        <taxon>Bryophytina</taxon>
        <taxon>Bryopsida</taxon>
        <taxon>Dicranidae</taxon>
        <taxon>Pseudoditrichales</taxon>
        <taxon>Ditrichaceae</taxon>
        <taxon>Ceratodon</taxon>
    </lineage>
</organism>
<dbReference type="Proteomes" id="UP000822688">
    <property type="component" value="Chromosome V"/>
</dbReference>
<dbReference type="EMBL" id="CM026426">
    <property type="protein sequence ID" value="KAG0571546.1"/>
    <property type="molecule type" value="Genomic_DNA"/>
</dbReference>
<evidence type="ECO:0000256" key="1">
    <source>
        <dbReference type="SAM" id="MobiDB-lite"/>
    </source>
</evidence>
<evidence type="ECO:0000313" key="2">
    <source>
        <dbReference type="EMBL" id="KAG0571546.1"/>
    </source>
</evidence>
<reference evidence="2" key="1">
    <citation type="submission" date="2020-06" db="EMBL/GenBank/DDBJ databases">
        <title>WGS assembly of Ceratodon purpureus strain R40.</title>
        <authorList>
            <person name="Carey S.B."/>
            <person name="Jenkins J."/>
            <person name="Shu S."/>
            <person name="Lovell J.T."/>
            <person name="Sreedasyam A."/>
            <person name="Maumus F."/>
            <person name="Tiley G.P."/>
            <person name="Fernandez-Pozo N."/>
            <person name="Barry K."/>
            <person name="Chen C."/>
            <person name="Wang M."/>
            <person name="Lipzen A."/>
            <person name="Daum C."/>
            <person name="Saski C.A."/>
            <person name="Payton A.C."/>
            <person name="Mcbreen J.C."/>
            <person name="Conrad R.E."/>
            <person name="Kollar L.M."/>
            <person name="Olsson S."/>
            <person name="Huttunen S."/>
            <person name="Landis J.B."/>
            <person name="Wickett N.J."/>
            <person name="Johnson M.G."/>
            <person name="Rensing S.A."/>
            <person name="Grimwood J."/>
            <person name="Schmutz J."/>
            <person name="Mcdaniel S.F."/>
        </authorList>
    </citation>
    <scope>NUCLEOTIDE SEQUENCE</scope>
    <source>
        <strain evidence="2">R40</strain>
    </source>
</reference>
<sequence>MERTSQREDSRSALFELKKAWEWSDWNLCRRRRGRGDRGGHGKPSQGVDIQSLRNPVHLQRCSCSTSYPATPISVFTTISSSLYTSLPLSLVFIPLPLGVFRVGDEDTCKGH</sequence>
<protein>
    <submittedName>
        <fullName evidence="2">Uncharacterized protein</fullName>
    </submittedName>
</protein>
<proteinExistence type="predicted"/>
<accession>A0A8T0HL53</accession>
<name>A0A8T0HL53_CERPU</name>
<dbReference type="AlphaFoldDB" id="A0A8T0HL53"/>
<feature type="region of interest" description="Disordered" evidence="1">
    <location>
        <begin position="32"/>
        <end position="51"/>
    </location>
</feature>